<dbReference type="AlphaFoldDB" id="D5ETX5"/>
<feature type="transmembrane region" description="Helical" evidence="1">
    <location>
        <begin position="9"/>
        <end position="28"/>
    </location>
</feature>
<dbReference type="Proteomes" id="UP000000927">
    <property type="component" value="Chromosome"/>
</dbReference>
<reference evidence="2 3" key="1">
    <citation type="journal article" date="2010" name="Microb. Ecol.">
        <title>Comparative genome analysis of Prevotella ruminicola and Prevotella bryantii: insights into their environmental niche.</title>
        <authorList>
            <consortium name="North American Consortium for Rumen Bacteria"/>
            <person name="Purushe J."/>
            <person name="Fouts D.E."/>
            <person name="Morrison M."/>
            <person name="White B.A."/>
            <person name="Mackie R.I."/>
            <person name="Coutinho P.M."/>
            <person name="Henrissat B."/>
            <person name="Nelson K.E."/>
        </authorList>
    </citation>
    <scope>NUCLEOTIDE SEQUENCE [LARGE SCALE GENOMIC DNA]</scope>
    <source>
        <strain evidence="3">ATCC 19189 / JCM 8958 / 23</strain>
    </source>
</reference>
<dbReference type="HOGENOM" id="CLU_102841_0_0_10"/>
<dbReference type="KEGG" id="pru:PRU_1790"/>
<keyword evidence="1" id="KW-0812">Transmembrane</keyword>
<dbReference type="EMBL" id="CP002006">
    <property type="protein sequence ID" value="ADE82229.1"/>
    <property type="molecule type" value="Genomic_DNA"/>
</dbReference>
<proteinExistence type="predicted"/>
<dbReference type="Pfam" id="PF14014">
    <property type="entry name" value="DUF4230"/>
    <property type="match status" value="1"/>
</dbReference>
<gene>
    <name evidence="2" type="ordered locus">PRU_1790</name>
</gene>
<dbReference type="eggNOG" id="ENOG5032S1P">
    <property type="taxonomic scope" value="Bacteria"/>
</dbReference>
<protein>
    <recommendedName>
        <fullName evidence="4">DUF4230 domain-containing protein</fullName>
    </recommendedName>
</protein>
<name>D5ETX5_XYLR2</name>
<evidence type="ECO:0000313" key="2">
    <source>
        <dbReference type="EMBL" id="ADE82229.1"/>
    </source>
</evidence>
<dbReference type="InterPro" id="IPR025324">
    <property type="entry name" value="DUF4230"/>
</dbReference>
<organism evidence="2 3">
    <name type="scientific">Xylanibacter ruminicola (strain ATCC 19189 / DSM 19721 / CIP 105475 / JCM 8958 / 23)</name>
    <name type="common">Prevotella ruminicola</name>
    <dbReference type="NCBI Taxonomy" id="264731"/>
    <lineage>
        <taxon>Bacteria</taxon>
        <taxon>Pseudomonadati</taxon>
        <taxon>Bacteroidota</taxon>
        <taxon>Bacteroidia</taxon>
        <taxon>Bacteroidales</taxon>
        <taxon>Prevotellaceae</taxon>
        <taxon>Xylanibacter</taxon>
    </lineage>
</organism>
<evidence type="ECO:0008006" key="4">
    <source>
        <dbReference type="Google" id="ProtNLM"/>
    </source>
</evidence>
<accession>D5ETX5</accession>
<sequence length="197" mass="22571">MKIRVMKKINIIIGAVIVIAVIAIFFWVKSVLKSNYIEIGSNDKIEPTPTQIQSIRDIGEWEFLSISAEEMVDTVRKGFFSDDELVRIYYGTLRLGINMQNLSEDAIRVQSDTLQVTLPKVTLLDKDFIDEAKTKSFYESGKWTPQAHQALYQKAHRQMLTHCLTKENVKTAEVNAEIQVSNLFKSLGYKNVVLHFE</sequence>
<evidence type="ECO:0000313" key="3">
    <source>
        <dbReference type="Proteomes" id="UP000000927"/>
    </source>
</evidence>
<evidence type="ECO:0000256" key="1">
    <source>
        <dbReference type="SAM" id="Phobius"/>
    </source>
</evidence>
<keyword evidence="3" id="KW-1185">Reference proteome</keyword>
<dbReference type="STRING" id="264731.PRU_1790"/>
<keyword evidence="1" id="KW-0472">Membrane</keyword>
<keyword evidence="1" id="KW-1133">Transmembrane helix</keyword>